<proteinExistence type="predicted"/>
<dbReference type="AlphaFoldDB" id="A0A2I1HIX6"/>
<evidence type="ECO:0000313" key="1">
    <source>
        <dbReference type="EMBL" id="PKY58800.1"/>
    </source>
</evidence>
<dbReference type="EMBL" id="LLXI01003189">
    <property type="protein sequence ID" value="PKY58800.1"/>
    <property type="molecule type" value="Genomic_DNA"/>
</dbReference>
<sequence length="129" mass="14523">MYNILFSIIENSWFIDLIKTLQLEYDSPSRQVLSGILLEPKISHVNICIINELSADNNFTIAIDEHLSNVIEEIINKVGAVAIVSDNSLNIAAAHKIITNNYPNIINMQCITHCVNLINIFIGEKLIFQ</sequence>
<reference evidence="1 2" key="1">
    <citation type="submission" date="2015-10" db="EMBL/GenBank/DDBJ databases">
        <title>Genome analyses suggest a sexual origin of heterokaryosis in a supposedly ancient asexual fungus.</title>
        <authorList>
            <person name="Ropars J."/>
            <person name="Sedzielewska K."/>
            <person name="Noel J."/>
            <person name="Charron P."/>
            <person name="Farinelli L."/>
            <person name="Marton T."/>
            <person name="Kruger M."/>
            <person name="Pelin A."/>
            <person name="Brachmann A."/>
            <person name="Corradi N."/>
        </authorList>
    </citation>
    <scope>NUCLEOTIDE SEQUENCE [LARGE SCALE GENOMIC DNA]</scope>
    <source>
        <strain evidence="1 2">A4</strain>
    </source>
</reference>
<evidence type="ECO:0000313" key="2">
    <source>
        <dbReference type="Proteomes" id="UP000234323"/>
    </source>
</evidence>
<name>A0A2I1HIX6_9GLOM</name>
<dbReference type="Proteomes" id="UP000234323">
    <property type="component" value="Unassembled WGS sequence"/>
</dbReference>
<dbReference type="VEuPathDB" id="FungiDB:RhiirA1_479061"/>
<keyword evidence="2" id="KW-1185">Reference proteome</keyword>
<protein>
    <submittedName>
        <fullName evidence="1">Uncharacterized protein</fullName>
    </submittedName>
</protein>
<accession>A0A2I1HIX6</accession>
<gene>
    <name evidence="1" type="ORF">RhiirA4_481013</name>
</gene>
<comment type="caution">
    <text evidence="1">The sequence shown here is derived from an EMBL/GenBank/DDBJ whole genome shotgun (WGS) entry which is preliminary data.</text>
</comment>
<organism evidence="1 2">
    <name type="scientific">Rhizophagus irregularis</name>
    <dbReference type="NCBI Taxonomy" id="588596"/>
    <lineage>
        <taxon>Eukaryota</taxon>
        <taxon>Fungi</taxon>
        <taxon>Fungi incertae sedis</taxon>
        <taxon>Mucoromycota</taxon>
        <taxon>Glomeromycotina</taxon>
        <taxon>Glomeromycetes</taxon>
        <taxon>Glomerales</taxon>
        <taxon>Glomeraceae</taxon>
        <taxon>Rhizophagus</taxon>
    </lineage>
</organism>